<proteinExistence type="inferred from homology"/>
<dbReference type="PANTHER" id="PTHR13068:SF236">
    <property type="entry name" value="OS02G0749800 PROTEIN"/>
    <property type="match status" value="1"/>
</dbReference>
<evidence type="ECO:0000256" key="2">
    <source>
        <dbReference type="ARBA" id="ARBA00022472"/>
    </source>
</evidence>
<keyword evidence="5" id="KW-1185">Reference proteome</keyword>
<dbReference type="InterPro" id="IPR003690">
    <property type="entry name" value="MTERF"/>
</dbReference>
<dbReference type="OrthoDB" id="637682at2759"/>
<evidence type="ECO:0000256" key="1">
    <source>
        <dbReference type="ARBA" id="ARBA00007692"/>
    </source>
</evidence>
<protein>
    <recommendedName>
        <fullName evidence="6">mTERF domain-containing protein 1, mitochondrial</fullName>
    </recommendedName>
</protein>
<dbReference type="Pfam" id="PF02536">
    <property type="entry name" value="mTERF"/>
    <property type="match status" value="2"/>
</dbReference>
<keyword evidence="2" id="KW-0804">Transcription</keyword>
<dbReference type="FunFam" id="1.25.70.10:FF:000001">
    <property type="entry name" value="Mitochondrial transcription termination factor-like"/>
    <property type="match status" value="1"/>
</dbReference>
<dbReference type="PANTHER" id="PTHR13068">
    <property type="entry name" value="CGI-12 PROTEIN-RELATED"/>
    <property type="match status" value="1"/>
</dbReference>
<comment type="similarity">
    <text evidence="1">Belongs to the mTERF family.</text>
</comment>
<accession>A0A2I0XHQ2</accession>
<dbReference type="AlphaFoldDB" id="A0A2I0XHQ2"/>
<reference evidence="4 5" key="1">
    <citation type="journal article" date="2016" name="Sci. Rep.">
        <title>The Dendrobium catenatum Lindl. genome sequence provides insights into polysaccharide synthase, floral development and adaptive evolution.</title>
        <authorList>
            <person name="Zhang G.Q."/>
            <person name="Xu Q."/>
            <person name="Bian C."/>
            <person name="Tsai W.C."/>
            <person name="Yeh C.M."/>
            <person name="Liu K.W."/>
            <person name="Yoshida K."/>
            <person name="Zhang L.S."/>
            <person name="Chang S.B."/>
            <person name="Chen F."/>
            <person name="Shi Y."/>
            <person name="Su Y.Y."/>
            <person name="Zhang Y.Q."/>
            <person name="Chen L.J."/>
            <person name="Yin Y."/>
            <person name="Lin M."/>
            <person name="Huang H."/>
            <person name="Deng H."/>
            <person name="Wang Z.W."/>
            <person name="Zhu S.L."/>
            <person name="Zhao X."/>
            <person name="Deng C."/>
            <person name="Niu S.C."/>
            <person name="Huang J."/>
            <person name="Wang M."/>
            <person name="Liu G.H."/>
            <person name="Yang H.J."/>
            <person name="Xiao X.J."/>
            <person name="Hsiao Y.Y."/>
            <person name="Wu W.L."/>
            <person name="Chen Y.Y."/>
            <person name="Mitsuda N."/>
            <person name="Ohme-Takagi M."/>
            <person name="Luo Y.B."/>
            <person name="Van de Peer Y."/>
            <person name="Liu Z.J."/>
        </authorList>
    </citation>
    <scope>NUCLEOTIDE SEQUENCE [LARGE SCALE GENOMIC DNA]</scope>
    <source>
        <tissue evidence="4">The whole plant</tissue>
    </source>
</reference>
<dbReference type="SMART" id="SM00733">
    <property type="entry name" value="Mterf"/>
    <property type="match status" value="6"/>
</dbReference>
<keyword evidence="2" id="KW-0806">Transcription termination</keyword>
<evidence type="ECO:0000313" key="4">
    <source>
        <dbReference type="EMBL" id="PKU87441.1"/>
    </source>
</evidence>
<gene>
    <name evidence="4" type="ORF">MA16_Dca008537</name>
</gene>
<sequence length="384" mass="43246">MLHLLRRIGGSPWIAGERFSLCHLRLLHDFADRALPPSSSSSELTVSYLVNSCGLSQSVALSLAKRINLKTTENADSILALLRAHGFATSHIASIVTKSPRILFSDAESNIKSKLEFFLDVGVSNDSLAKLISAIPSILRCSLEKRLMPNFDMLKTICGSDKQLLANICKFAWLLGRNFEKEIFPNLKTLRDHGVPPSSIVKLSIMAPQVLLRNPARFSKSVVNLKEMGFDLSAVYFVSGLKAVWMQSNSSWERKLQLYKSLGWSAEETISAFKKFPFCMMISDKKIKRGINFFVESVNCKPSFLAKQPILLCFSLEKRIVPRLNVMNILASKGLEKNFSMTTILYASERRFLEKYVVKYKDQAPEVILAYKDKIDSKGLMFNQ</sequence>
<keyword evidence="2" id="KW-0805">Transcription regulation</keyword>
<evidence type="ECO:0000313" key="5">
    <source>
        <dbReference type="Proteomes" id="UP000233837"/>
    </source>
</evidence>
<reference evidence="4 5" key="2">
    <citation type="journal article" date="2017" name="Nature">
        <title>The Apostasia genome and the evolution of orchids.</title>
        <authorList>
            <person name="Zhang G.Q."/>
            <person name="Liu K.W."/>
            <person name="Li Z."/>
            <person name="Lohaus R."/>
            <person name="Hsiao Y.Y."/>
            <person name="Niu S.C."/>
            <person name="Wang J.Y."/>
            <person name="Lin Y.C."/>
            <person name="Xu Q."/>
            <person name="Chen L.J."/>
            <person name="Yoshida K."/>
            <person name="Fujiwara S."/>
            <person name="Wang Z.W."/>
            <person name="Zhang Y.Q."/>
            <person name="Mitsuda N."/>
            <person name="Wang M."/>
            <person name="Liu G.H."/>
            <person name="Pecoraro L."/>
            <person name="Huang H.X."/>
            <person name="Xiao X.J."/>
            <person name="Lin M."/>
            <person name="Wu X.Y."/>
            <person name="Wu W.L."/>
            <person name="Chen Y.Y."/>
            <person name="Chang S.B."/>
            <person name="Sakamoto S."/>
            <person name="Ohme-Takagi M."/>
            <person name="Yagi M."/>
            <person name="Zeng S.J."/>
            <person name="Shen C.Y."/>
            <person name="Yeh C.M."/>
            <person name="Luo Y.B."/>
            <person name="Tsai W.C."/>
            <person name="Van de Peer Y."/>
            <person name="Liu Z.J."/>
        </authorList>
    </citation>
    <scope>NUCLEOTIDE SEQUENCE [LARGE SCALE GENOMIC DNA]</scope>
    <source>
        <tissue evidence="4">The whole plant</tissue>
    </source>
</reference>
<dbReference type="EMBL" id="KZ501875">
    <property type="protein sequence ID" value="PKU87441.1"/>
    <property type="molecule type" value="Genomic_DNA"/>
</dbReference>
<evidence type="ECO:0008006" key="6">
    <source>
        <dbReference type="Google" id="ProtNLM"/>
    </source>
</evidence>
<dbReference type="InterPro" id="IPR038538">
    <property type="entry name" value="MTERF_sf"/>
</dbReference>
<dbReference type="GO" id="GO:0006353">
    <property type="term" value="P:DNA-templated transcription termination"/>
    <property type="evidence" value="ECO:0007669"/>
    <property type="project" value="UniProtKB-KW"/>
</dbReference>
<dbReference type="Proteomes" id="UP000233837">
    <property type="component" value="Unassembled WGS sequence"/>
</dbReference>
<evidence type="ECO:0000256" key="3">
    <source>
        <dbReference type="ARBA" id="ARBA00022946"/>
    </source>
</evidence>
<dbReference type="Gene3D" id="1.25.70.10">
    <property type="entry name" value="Transcription termination factor 3, mitochondrial"/>
    <property type="match status" value="1"/>
</dbReference>
<organism evidence="4 5">
    <name type="scientific">Dendrobium catenatum</name>
    <dbReference type="NCBI Taxonomy" id="906689"/>
    <lineage>
        <taxon>Eukaryota</taxon>
        <taxon>Viridiplantae</taxon>
        <taxon>Streptophyta</taxon>
        <taxon>Embryophyta</taxon>
        <taxon>Tracheophyta</taxon>
        <taxon>Spermatophyta</taxon>
        <taxon>Magnoliopsida</taxon>
        <taxon>Liliopsida</taxon>
        <taxon>Asparagales</taxon>
        <taxon>Orchidaceae</taxon>
        <taxon>Epidendroideae</taxon>
        <taxon>Malaxideae</taxon>
        <taxon>Dendrobiinae</taxon>
        <taxon>Dendrobium</taxon>
    </lineage>
</organism>
<keyword evidence="3" id="KW-0809">Transit peptide</keyword>
<dbReference type="GO" id="GO:0003676">
    <property type="term" value="F:nucleic acid binding"/>
    <property type="evidence" value="ECO:0007669"/>
    <property type="project" value="InterPro"/>
</dbReference>
<name>A0A2I0XHQ2_9ASPA</name>